<name>A0A7K1FFY3_9ACTN</name>
<keyword evidence="3 6" id="KW-0808">Transferase</keyword>
<evidence type="ECO:0000256" key="2">
    <source>
        <dbReference type="ARBA" id="ARBA00022516"/>
    </source>
</evidence>
<sequence>MTTIEMVPGTYPGTASAGGYRLGLAAVRSDVLAVCELRDQVFRIEGGARTPGPEGFDIDDFDDICDHLVVWWSPDGIRPEIPVATYRLLPPGQNHRRPRHAGLYGSGEFDLRPLDGLLEWTVEAGRACVHPDHRSATAISLLWRGIARYMAGAGHRYLLGCASFHVEDGGRAAAAFADLAALGHRAPTALHCTPRRPFPMAGIPAASRAEVPPLVRGYLRLGAQVCGAPAWDEDFGTADFLMLLDLQQTDQRYLRRFLGPIR</sequence>
<keyword evidence="7" id="KW-1185">Reference proteome</keyword>
<evidence type="ECO:0000256" key="4">
    <source>
        <dbReference type="ARBA" id="ARBA00023098"/>
    </source>
</evidence>
<evidence type="ECO:0000256" key="1">
    <source>
        <dbReference type="ARBA" id="ARBA00005189"/>
    </source>
</evidence>
<dbReference type="PANTHER" id="PTHR37323">
    <property type="entry name" value="GCN5-RELATED N-ACETYLTRANSFERASE"/>
    <property type="match status" value="1"/>
</dbReference>
<reference evidence="6 7" key="1">
    <citation type="submission" date="2019-11" db="EMBL/GenBank/DDBJ databases">
        <authorList>
            <person name="Jiang L.-Q."/>
        </authorList>
    </citation>
    <scope>NUCLEOTIDE SEQUENCE [LARGE SCALE GENOMIC DNA]</scope>
    <source>
        <strain evidence="6 7">YIM 132087</strain>
    </source>
</reference>
<dbReference type="EMBL" id="WLYK01000001">
    <property type="protein sequence ID" value="MTD13018.1"/>
    <property type="molecule type" value="Genomic_DNA"/>
</dbReference>
<proteinExistence type="predicted"/>
<organism evidence="6 7">
    <name type="scientific">Nakamurella alba</name>
    <dbReference type="NCBI Taxonomy" id="2665158"/>
    <lineage>
        <taxon>Bacteria</taxon>
        <taxon>Bacillati</taxon>
        <taxon>Actinomycetota</taxon>
        <taxon>Actinomycetes</taxon>
        <taxon>Nakamurellales</taxon>
        <taxon>Nakamurellaceae</taxon>
        <taxon>Nakamurella</taxon>
    </lineage>
</organism>
<dbReference type="InterPro" id="IPR052351">
    <property type="entry name" value="Ornithine_N-alpha-AT"/>
</dbReference>
<comment type="pathway">
    <text evidence="1">Lipid metabolism.</text>
</comment>
<keyword evidence="4" id="KW-0443">Lipid metabolism</keyword>
<dbReference type="SUPFAM" id="SSF55729">
    <property type="entry name" value="Acyl-CoA N-acyltransferases (Nat)"/>
    <property type="match status" value="1"/>
</dbReference>
<evidence type="ECO:0000313" key="7">
    <source>
        <dbReference type="Proteomes" id="UP000460221"/>
    </source>
</evidence>
<dbReference type="Pfam" id="PF13444">
    <property type="entry name" value="Acetyltransf_5"/>
    <property type="match status" value="1"/>
</dbReference>
<accession>A0A7K1FFY3</accession>
<dbReference type="Gene3D" id="3.40.630.30">
    <property type="match status" value="1"/>
</dbReference>
<gene>
    <name evidence="6" type="ORF">GIS00_03535</name>
</gene>
<dbReference type="GO" id="GO:0016746">
    <property type="term" value="F:acyltransferase activity"/>
    <property type="evidence" value="ECO:0007669"/>
    <property type="project" value="UniProtKB-KW"/>
</dbReference>
<protein>
    <submittedName>
        <fullName evidence="6">GNAT family N-acetyltransferase</fullName>
    </submittedName>
</protein>
<evidence type="ECO:0000256" key="5">
    <source>
        <dbReference type="ARBA" id="ARBA00023315"/>
    </source>
</evidence>
<keyword evidence="5" id="KW-0012">Acyltransferase</keyword>
<dbReference type="PANTHER" id="PTHR37323:SF1">
    <property type="entry name" value="L-ORNITHINE N(ALPHA)-ACYLTRANSFERASE"/>
    <property type="match status" value="1"/>
</dbReference>
<dbReference type="InterPro" id="IPR016181">
    <property type="entry name" value="Acyl_CoA_acyltransferase"/>
</dbReference>
<evidence type="ECO:0000256" key="3">
    <source>
        <dbReference type="ARBA" id="ARBA00022679"/>
    </source>
</evidence>
<keyword evidence="2" id="KW-0444">Lipid biosynthesis</keyword>
<dbReference type="AlphaFoldDB" id="A0A7K1FFY3"/>
<dbReference type="GO" id="GO:0006629">
    <property type="term" value="P:lipid metabolic process"/>
    <property type="evidence" value="ECO:0007669"/>
    <property type="project" value="UniProtKB-KW"/>
</dbReference>
<comment type="caution">
    <text evidence="6">The sequence shown here is derived from an EMBL/GenBank/DDBJ whole genome shotgun (WGS) entry which is preliminary data.</text>
</comment>
<dbReference type="Proteomes" id="UP000460221">
    <property type="component" value="Unassembled WGS sequence"/>
</dbReference>
<evidence type="ECO:0000313" key="6">
    <source>
        <dbReference type="EMBL" id="MTD13018.1"/>
    </source>
</evidence>